<protein>
    <submittedName>
        <fullName evidence="1">Uncharacterized protein</fullName>
    </submittedName>
</protein>
<keyword evidence="2" id="KW-1185">Reference proteome</keyword>
<dbReference type="PATRIC" id="fig|1121451.3.peg.2856"/>
<name>L0RDV3_9BACT</name>
<organism evidence="1 2">
    <name type="scientific">Maridesulfovibrio hydrothermalis AM13 = DSM 14728</name>
    <dbReference type="NCBI Taxonomy" id="1121451"/>
    <lineage>
        <taxon>Bacteria</taxon>
        <taxon>Pseudomonadati</taxon>
        <taxon>Thermodesulfobacteriota</taxon>
        <taxon>Desulfovibrionia</taxon>
        <taxon>Desulfovibrionales</taxon>
        <taxon>Desulfovibrionaceae</taxon>
        <taxon>Maridesulfovibrio</taxon>
    </lineage>
</organism>
<dbReference type="Proteomes" id="UP000010808">
    <property type="component" value="Chromosome"/>
</dbReference>
<sequence>MGSEFVTIACFGEEKLDCIRYED</sequence>
<dbReference type="KEGG" id="dhy:DESAM_22647"/>
<accession>L0RDV3</accession>
<evidence type="ECO:0000313" key="1">
    <source>
        <dbReference type="EMBL" id="CCO24914.1"/>
    </source>
</evidence>
<proteinExistence type="predicted"/>
<evidence type="ECO:0000313" key="2">
    <source>
        <dbReference type="Proteomes" id="UP000010808"/>
    </source>
</evidence>
<dbReference type="HOGENOM" id="CLU_3422831_0_0_7"/>
<reference evidence="1 2" key="1">
    <citation type="submission" date="2012-10" db="EMBL/GenBank/DDBJ databases">
        <authorList>
            <person name="Genoscope - CEA"/>
        </authorList>
    </citation>
    <scope>NUCLEOTIDE SEQUENCE [LARGE SCALE GENOMIC DNA]</scope>
    <source>
        <strain evidence="2">AM13 / DSM 14728</strain>
    </source>
</reference>
<gene>
    <name evidence="1" type="ORF">DESAM_22647</name>
</gene>
<dbReference type="EMBL" id="FO203522">
    <property type="protein sequence ID" value="CCO24914.1"/>
    <property type="molecule type" value="Genomic_DNA"/>
</dbReference>
<dbReference type="AlphaFoldDB" id="L0RDV3"/>